<accession>A0A7Z6ZSQ1</accession>
<feature type="compositionally biased region" description="Basic and acidic residues" evidence="1">
    <location>
        <begin position="335"/>
        <end position="350"/>
    </location>
</feature>
<dbReference type="Pfam" id="PF11737">
    <property type="entry name" value="DUF3300"/>
    <property type="match status" value="1"/>
</dbReference>
<dbReference type="PROSITE" id="PS51257">
    <property type="entry name" value="PROKAR_LIPOPROTEIN"/>
    <property type="match status" value="1"/>
</dbReference>
<comment type="caution">
    <text evidence="3">The sequence shown here is derived from an EMBL/GenBank/DDBJ whole genome shotgun (WGS) entry which is preliminary data.</text>
</comment>
<dbReference type="EMBL" id="PIPR01000002">
    <property type="protein sequence ID" value="RUO39568.1"/>
    <property type="molecule type" value="Genomic_DNA"/>
</dbReference>
<organism evidence="3 4">
    <name type="scientific">Pseudidiomarina aestuarii</name>
    <dbReference type="NCBI Taxonomy" id="624146"/>
    <lineage>
        <taxon>Bacteria</taxon>
        <taxon>Pseudomonadati</taxon>
        <taxon>Pseudomonadota</taxon>
        <taxon>Gammaproteobacteria</taxon>
        <taxon>Alteromonadales</taxon>
        <taxon>Idiomarinaceae</taxon>
        <taxon>Pseudidiomarina</taxon>
    </lineage>
</organism>
<proteinExistence type="predicted"/>
<feature type="chain" id="PRO_5031554147" evidence="2">
    <location>
        <begin position="30"/>
        <end position="503"/>
    </location>
</feature>
<gene>
    <name evidence="3" type="ORF">CWE22_09735</name>
</gene>
<sequence length="503" mass="57896">MIMRHHTSLKLSVIALSLMTVTGCTSTYAARSEVVRTETMQVVRDAAYYENATVDELLAPIALYPDALLSHILIAATYPLEVVQAERWTQDYAHLDADAALTAVESQPWDPSVKALVATPDVLKRMSEDLAWTQALGEAFLAEEEAVLASIQSLRQQAYTAGNLASDEHINVQREEKTIVIETVRREVVYVPYYDSRYVYGDWWWRNRSPVYWHYPALHVSVGSGIYWGINYHVPSAFYFSSFYWPQRYVVVHHHHYHKPKQRYPERRQIVQDGRRWQHEPEHRRGVKFKRRDLQWDGPKRHVVERRDPAENRTAARRKLSTAPTVTENPGKRLPTRDTRVADDRLRQDVFDITEQPVRTQRPAVRTPEDVRTRLAQKPTITEQPTRVRPQVSTPLPKQQPLFKQTPQPRIAEPAVQPRVRSSQPVLRQQPTLPPAVSQPRVSQPSYSRPAVSQPRVSQPAISQPRVSQPRVSQPRISQPSVQPVQPVSRPAVRSSRPQQEIE</sequence>
<feature type="compositionally biased region" description="Polar residues" evidence="1">
    <location>
        <begin position="379"/>
        <end position="408"/>
    </location>
</feature>
<evidence type="ECO:0000313" key="3">
    <source>
        <dbReference type="EMBL" id="RUO39568.1"/>
    </source>
</evidence>
<protein>
    <submittedName>
        <fullName evidence="3">DUF3300 domain-containing protein</fullName>
    </submittedName>
</protein>
<evidence type="ECO:0000256" key="1">
    <source>
        <dbReference type="SAM" id="MobiDB-lite"/>
    </source>
</evidence>
<feature type="compositionally biased region" description="Basic and acidic residues" evidence="1">
    <location>
        <begin position="298"/>
        <end position="311"/>
    </location>
</feature>
<evidence type="ECO:0000313" key="4">
    <source>
        <dbReference type="Proteomes" id="UP000287766"/>
    </source>
</evidence>
<feature type="compositionally biased region" description="Low complexity" evidence="1">
    <location>
        <begin position="472"/>
        <end position="503"/>
    </location>
</feature>
<keyword evidence="4" id="KW-1185">Reference proteome</keyword>
<dbReference type="Proteomes" id="UP000287766">
    <property type="component" value="Unassembled WGS sequence"/>
</dbReference>
<dbReference type="PANTHER" id="PTHR40269">
    <property type="entry name" value="OUTER MEMBRANE PROTEIN-RELATED"/>
    <property type="match status" value="1"/>
</dbReference>
<evidence type="ECO:0000256" key="2">
    <source>
        <dbReference type="SAM" id="SignalP"/>
    </source>
</evidence>
<feature type="region of interest" description="Disordered" evidence="1">
    <location>
        <begin position="298"/>
        <end position="503"/>
    </location>
</feature>
<feature type="compositionally biased region" description="Polar residues" evidence="1">
    <location>
        <begin position="420"/>
        <end position="431"/>
    </location>
</feature>
<name>A0A7Z6ZSQ1_9GAMM</name>
<reference evidence="4" key="1">
    <citation type="journal article" date="2018" name="Front. Microbiol.">
        <title>Genome-Based Analysis Reveals the Taxonomy and Diversity of the Family Idiomarinaceae.</title>
        <authorList>
            <person name="Liu Y."/>
            <person name="Lai Q."/>
            <person name="Shao Z."/>
        </authorList>
    </citation>
    <scope>NUCLEOTIDE SEQUENCE [LARGE SCALE GENOMIC DNA]</scope>
    <source>
        <strain evidence="4">KYW314</strain>
    </source>
</reference>
<dbReference type="AlphaFoldDB" id="A0A7Z6ZSQ1"/>
<feature type="compositionally biased region" description="Polar residues" evidence="1">
    <location>
        <begin position="455"/>
        <end position="471"/>
    </location>
</feature>
<dbReference type="InterPro" id="IPR021728">
    <property type="entry name" value="DUF3300"/>
</dbReference>
<keyword evidence="2" id="KW-0732">Signal</keyword>
<feature type="signal peptide" evidence="2">
    <location>
        <begin position="1"/>
        <end position="29"/>
    </location>
</feature>
<dbReference type="PANTHER" id="PTHR40269:SF1">
    <property type="entry name" value="OUTER MEMBRANE PROTEIN"/>
    <property type="match status" value="1"/>
</dbReference>